<evidence type="ECO:0000259" key="1">
    <source>
        <dbReference type="PROSITE" id="PS51186"/>
    </source>
</evidence>
<comment type="caution">
    <text evidence="2">The sequence shown here is derived from an EMBL/GenBank/DDBJ whole genome shotgun (WGS) entry which is preliminary data.</text>
</comment>
<sequence>MQMLTTDRLILRNWRDSDWPLFHLINSNDEVMRFFPFRRDRAASDALMQRLAAGIARDGFGFAAIELRDSGQTAGFAGLHRSEGLPALPPGSIEIGWRLAPEFWHRGIASEAARAWLACGFETLGLQRIVSFAVADNVASLAVMHRIGMRRRPDLDFDHPGVPASHPHLRHHAFCEITAAQWAKQNDG</sequence>
<proteinExistence type="predicted"/>
<evidence type="ECO:0000313" key="2">
    <source>
        <dbReference type="EMBL" id="MBW3095880.1"/>
    </source>
</evidence>
<dbReference type="InterPro" id="IPR051531">
    <property type="entry name" value="N-acetyltransferase"/>
</dbReference>
<name>A0ABS6WL81_9HYPH</name>
<dbReference type="RefSeq" id="WP_219157601.1">
    <property type="nucleotide sequence ID" value="NZ_JAHWQX010000001.1"/>
</dbReference>
<dbReference type="Proteomes" id="UP001430804">
    <property type="component" value="Unassembled WGS sequence"/>
</dbReference>
<dbReference type="EMBL" id="JAHWQX010000001">
    <property type="protein sequence ID" value="MBW3095880.1"/>
    <property type="molecule type" value="Genomic_DNA"/>
</dbReference>
<feature type="domain" description="N-acetyltransferase" evidence="1">
    <location>
        <begin position="1"/>
        <end position="169"/>
    </location>
</feature>
<dbReference type="PANTHER" id="PTHR43792">
    <property type="entry name" value="GNAT FAMILY, PUTATIVE (AFU_ORTHOLOGUE AFUA_3G00765)-RELATED-RELATED"/>
    <property type="match status" value="1"/>
</dbReference>
<accession>A0ABS6WL81</accession>
<dbReference type="PANTHER" id="PTHR43792:SF1">
    <property type="entry name" value="N-ACETYLTRANSFERASE DOMAIN-CONTAINING PROTEIN"/>
    <property type="match status" value="1"/>
</dbReference>
<evidence type="ECO:0000313" key="3">
    <source>
        <dbReference type="Proteomes" id="UP001430804"/>
    </source>
</evidence>
<dbReference type="PROSITE" id="PS51186">
    <property type="entry name" value="GNAT"/>
    <property type="match status" value="1"/>
</dbReference>
<protein>
    <submittedName>
        <fullName evidence="2">GNAT family N-acetyltransferase</fullName>
    </submittedName>
</protein>
<organism evidence="2 3">
    <name type="scientific">Pseudohoeflea coraliihabitans</name>
    <dbReference type="NCBI Taxonomy" id="2860393"/>
    <lineage>
        <taxon>Bacteria</taxon>
        <taxon>Pseudomonadati</taxon>
        <taxon>Pseudomonadota</taxon>
        <taxon>Alphaproteobacteria</taxon>
        <taxon>Hyphomicrobiales</taxon>
        <taxon>Rhizobiaceae</taxon>
        <taxon>Pseudohoeflea</taxon>
    </lineage>
</organism>
<keyword evidence="3" id="KW-1185">Reference proteome</keyword>
<dbReference type="Pfam" id="PF13302">
    <property type="entry name" value="Acetyltransf_3"/>
    <property type="match status" value="1"/>
</dbReference>
<gene>
    <name evidence="2" type="ORF">KY465_01155</name>
</gene>
<dbReference type="InterPro" id="IPR000182">
    <property type="entry name" value="GNAT_dom"/>
</dbReference>
<reference evidence="2" key="1">
    <citation type="submission" date="2021-07" db="EMBL/GenBank/DDBJ databases">
        <title>Pseudohoeflea marina sp. nov. a polyhydroxyalcanoate-producing bacterium.</title>
        <authorList>
            <person name="Zheng W."/>
            <person name="Yu S."/>
            <person name="Huang Y."/>
        </authorList>
    </citation>
    <scope>NUCLEOTIDE SEQUENCE</scope>
    <source>
        <strain evidence="2">DP4N28-3</strain>
    </source>
</reference>